<gene>
    <name evidence="2" type="primary">yhfP</name>
    <name evidence="2" type="ORF">JEODO184_00427</name>
</gene>
<dbReference type="NCBIfam" id="TIGR02823">
    <property type="entry name" value="oxido_YhdH"/>
    <property type="match status" value="1"/>
</dbReference>
<dbReference type="Gene3D" id="3.90.180.10">
    <property type="entry name" value="Medium-chain alcohol dehydrogenases, catalytic domain"/>
    <property type="match status" value="1"/>
</dbReference>
<dbReference type="InterPro" id="IPR036291">
    <property type="entry name" value="NAD(P)-bd_dom_sf"/>
</dbReference>
<organism evidence="2 3">
    <name type="scientific">Jeotgalicoccus meleagridis</name>
    <dbReference type="NCBI Taxonomy" id="2759181"/>
    <lineage>
        <taxon>Bacteria</taxon>
        <taxon>Bacillati</taxon>
        <taxon>Bacillota</taxon>
        <taxon>Bacilli</taxon>
        <taxon>Bacillales</taxon>
        <taxon>Staphylococcaceae</taxon>
        <taxon>Jeotgalicoccus</taxon>
    </lineage>
</organism>
<reference evidence="2 3" key="1">
    <citation type="submission" date="2020-07" db="EMBL/GenBank/DDBJ databases">
        <authorList>
            <person name="Criscuolo A."/>
        </authorList>
    </citation>
    <scope>NUCLEOTIDE SEQUENCE [LARGE SCALE GENOMIC DNA]</scope>
    <source>
        <strain evidence="2">CIP111649</strain>
    </source>
</reference>
<dbReference type="InterPro" id="IPR020843">
    <property type="entry name" value="ER"/>
</dbReference>
<sequence length="331" mass="35350">MRDYKALVVDKKDDETEMSIQTLTMDDDLAKDEVLIDVHYSSINYKDGMVAALGQIATTYPITPGIDLAGRVVKSENDHFKVGDDVLATSYDIGTAINGGYAALAKVPADYVHHLPVGLTLKESMILGTAGLTAAIAITKLEAVGLHKEGGPILVAGASGGSGSLSVNMLSKLGFEVVASSGSKENTDYLKSIGANDVIDRSEVENNHDKPVNKPLYQAAIDPVGGKTTEYIIKTLKPEGALATFGLVGGVEVHTSVLPFIGRGIHWLGVDSVYYPKEKRIAAWKRLGEDLKPDILDSQAVTEVSLNELPQTLHDIIDGKTKGRTIVNLKL</sequence>
<evidence type="ECO:0000313" key="3">
    <source>
        <dbReference type="Proteomes" id="UP000589351"/>
    </source>
</evidence>
<dbReference type="GO" id="GO:0043957">
    <property type="term" value="F:acryloyl-CoA reductase (NADPH) activity"/>
    <property type="evidence" value="ECO:0007669"/>
    <property type="project" value="TreeGrafter"/>
</dbReference>
<proteinExistence type="predicted"/>
<dbReference type="PANTHER" id="PTHR43677">
    <property type="entry name" value="SHORT-CHAIN DEHYDROGENASE/REDUCTASE"/>
    <property type="match status" value="1"/>
</dbReference>
<protein>
    <submittedName>
        <fullName evidence="2">Quinone oxidoreductase YhfP</fullName>
    </submittedName>
</protein>
<dbReference type="SUPFAM" id="SSF51735">
    <property type="entry name" value="NAD(P)-binding Rossmann-fold domains"/>
    <property type="match status" value="1"/>
</dbReference>
<evidence type="ECO:0000313" key="2">
    <source>
        <dbReference type="EMBL" id="CAD2071825.1"/>
    </source>
</evidence>
<dbReference type="InterPro" id="IPR014188">
    <property type="entry name" value="Acrylyl-CoA_reductase_AcuI"/>
</dbReference>
<dbReference type="InterPro" id="IPR011032">
    <property type="entry name" value="GroES-like_sf"/>
</dbReference>
<dbReference type="RefSeq" id="WP_185124969.1">
    <property type="nucleotide sequence ID" value="NZ_CAJEWD010000003.1"/>
</dbReference>
<dbReference type="SUPFAM" id="SSF50129">
    <property type="entry name" value="GroES-like"/>
    <property type="match status" value="1"/>
</dbReference>
<dbReference type="Proteomes" id="UP000589351">
    <property type="component" value="Unassembled WGS sequence"/>
</dbReference>
<dbReference type="Gene3D" id="3.40.50.720">
    <property type="entry name" value="NAD(P)-binding Rossmann-like Domain"/>
    <property type="match status" value="1"/>
</dbReference>
<keyword evidence="3" id="KW-1185">Reference proteome</keyword>
<dbReference type="SMART" id="SM00829">
    <property type="entry name" value="PKS_ER"/>
    <property type="match status" value="1"/>
</dbReference>
<dbReference type="EMBL" id="CAJEWD010000003">
    <property type="protein sequence ID" value="CAD2071825.1"/>
    <property type="molecule type" value="Genomic_DNA"/>
</dbReference>
<dbReference type="PANTHER" id="PTHR43677:SF1">
    <property type="entry name" value="ACRYLYL-COA REDUCTASE ACUI-RELATED"/>
    <property type="match status" value="1"/>
</dbReference>
<dbReference type="AlphaFoldDB" id="A0A6V7R449"/>
<dbReference type="Pfam" id="PF08240">
    <property type="entry name" value="ADH_N"/>
    <property type="match status" value="1"/>
</dbReference>
<dbReference type="InterPro" id="IPR051397">
    <property type="entry name" value="Zn-ADH-like_protein"/>
</dbReference>
<dbReference type="InterPro" id="IPR013149">
    <property type="entry name" value="ADH-like_C"/>
</dbReference>
<comment type="caution">
    <text evidence="2">The sequence shown here is derived from an EMBL/GenBank/DDBJ whole genome shotgun (WGS) entry which is preliminary data.</text>
</comment>
<dbReference type="Pfam" id="PF00107">
    <property type="entry name" value="ADH_zinc_N"/>
    <property type="match status" value="1"/>
</dbReference>
<feature type="domain" description="Enoyl reductase (ER)" evidence="1">
    <location>
        <begin position="18"/>
        <end position="327"/>
    </location>
</feature>
<evidence type="ECO:0000259" key="1">
    <source>
        <dbReference type="SMART" id="SM00829"/>
    </source>
</evidence>
<name>A0A6V7R449_9STAP</name>
<dbReference type="InterPro" id="IPR013154">
    <property type="entry name" value="ADH-like_N"/>
</dbReference>
<accession>A0A6V7R449</accession>